<dbReference type="Pfam" id="PF12697">
    <property type="entry name" value="Abhydrolase_6"/>
    <property type="match status" value="1"/>
</dbReference>
<dbReference type="PANTHER" id="PTHR43798">
    <property type="entry name" value="MONOACYLGLYCEROL LIPASE"/>
    <property type="match status" value="1"/>
</dbReference>
<keyword evidence="3" id="KW-1185">Reference proteome</keyword>
<dbReference type="InterPro" id="IPR000073">
    <property type="entry name" value="AB_hydrolase_1"/>
</dbReference>
<dbReference type="Proteomes" id="UP001500212">
    <property type="component" value="Unassembled WGS sequence"/>
</dbReference>
<feature type="domain" description="AB hydrolase-1" evidence="1">
    <location>
        <begin position="28"/>
        <end position="247"/>
    </location>
</feature>
<dbReference type="SUPFAM" id="SSF53474">
    <property type="entry name" value="alpha/beta-Hydrolases"/>
    <property type="match status" value="1"/>
</dbReference>
<dbReference type="PANTHER" id="PTHR43798:SF33">
    <property type="entry name" value="HYDROLASE, PUTATIVE (AFU_ORTHOLOGUE AFUA_2G14860)-RELATED"/>
    <property type="match status" value="1"/>
</dbReference>
<evidence type="ECO:0000313" key="2">
    <source>
        <dbReference type="EMBL" id="GAA4601970.1"/>
    </source>
</evidence>
<dbReference type="RefSeq" id="WP_345347668.1">
    <property type="nucleotide sequence ID" value="NZ_BAABHJ010000002.1"/>
</dbReference>
<protein>
    <recommendedName>
        <fullName evidence="1">AB hydrolase-1 domain-containing protein</fullName>
    </recommendedName>
</protein>
<gene>
    <name evidence="2" type="ORF">GCM10023195_05570</name>
</gene>
<reference evidence="3" key="1">
    <citation type="journal article" date="2019" name="Int. J. Syst. Evol. Microbiol.">
        <title>The Global Catalogue of Microorganisms (GCM) 10K type strain sequencing project: providing services to taxonomists for standard genome sequencing and annotation.</title>
        <authorList>
            <consortium name="The Broad Institute Genomics Platform"/>
            <consortium name="The Broad Institute Genome Sequencing Center for Infectious Disease"/>
            <person name="Wu L."/>
            <person name="Ma J."/>
        </authorList>
    </citation>
    <scope>NUCLEOTIDE SEQUENCE [LARGE SCALE GENOMIC DNA]</scope>
    <source>
        <strain evidence="3">JCM 17938</strain>
    </source>
</reference>
<name>A0ABP8TBT0_9ACTN</name>
<dbReference type="EMBL" id="BAABHJ010000002">
    <property type="protein sequence ID" value="GAA4601970.1"/>
    <property type="molecule type" value="Genomic_DNA"/>
</dbReference>
<dbReference type="Gene3D" id="3.40.50.1820">
    <property type="entry name" value="alpha/beta hydrolase"/>
    <property type="match status" value="1"/>
</dbReference>
<proteinExistence type="predicted"/>
<sequence length="265" mass="27775">MSEGTDHVVSRGGVDIAVRDHEGTGATVVLLHGGGRAMDDWRRVTPLLTAAGLRVVTVDLRGHGASGAALWSWPDAIDDLAAVIDHLGLDDPAVVGHSLGGIVAALWATRRPHCPLAVNLDGHTNPTGPFDLDTGAARAAEQTMRGFLDAEVRRAGDPALTRLVAELGTLDLFATYRATRCPLVVVQSAGQDLEELLPPEVATVFAAYRRGFTRELAAVGAATPLLTVVDVATGHDVHLEAPGRVADLILERLNPAGDGSRPADR</sequence>
<dbReference type="InterPro" id="IPR029058">
    <property type="entry name" value="AB_hydrolase_fold"/>
</dbReference>
<comment type="caution">
    <text evidence="2">The sequence shown here is derived from an EMBL/GenBank/DDBJ whole genome shotgun (WGS) entry which is preliminary data.</text>
</comment>
<evidence type="ECO:0000259" key="1">
    <source>
        <dbReference type="Pfam" id="PF12697"/>
    </source>
</evidence>
<organism evidence="2 3">
    <name type="scientific">Actinoallomurus liliacearum</name>
    <dbReference type="NCBI Taxonomy" id="1080073"/>
    <lineage>
        <taxon>Bacteria</taxon>
        <taxon>Bacillati</taxon>
        <taxon>Actinomycetota</taxon>
        <taxon>Actinomycetes</taxon>
        <taxon>Streptosporangiales</taxon>
        <taxon>Thermomonosporaceae</taxon>
        <taxon>Actinoallomurus</taxon>
    </lineage>
</organism>
<accession>A0ABP8TBT0</accession>
<dbReference type="InterPro" id="IPR050266">
    <property type="entry name" value="AB_hydrolase_sf"/>
</dbReference>
<evidence type="ECO:0000313" key="3">
    <source>
        <dbReference type="Proteomes" id="UP001500212"/>
    </source>
</evidence>